<dbReference type="GO" id="GO:0005509">
    <property type="term" value="F:calcium ion binding"/>
    <property type="evidence" value="ECO:0007669"/>
    <property type="project" value="InterPro"/>
</dbReference>
<organism evidence="2 3">
    <name type="scientific">Perkinsus olseni</name>
    <name type="common">Perkinsus atlanticus</name>
    <dbReference type="NCBI Taxonomy" id="32597"/>
    <lineage>
        <taxon>Eukaryota</taxon>
        <taxon>Sar</taxon>
        <taxon>Alveolata</taxon>
        <taxon>Perkinsozoa</taxon>
        <taxon>Perkinsea</taxon>
        <taxon>Perkinsida</taxon>
        <taxon>Perkinsidae</taxon>
        <taxon>Perkinsus</taxon>
    </lineage>
</organism>
<dbReference type="AlphaFoldDB" id="A0A7J6U440"/>
<feature type="domain" description="EF-hand" evidence="1">
    <location>
        <begin position="224"/>
        <end position="259"/>
    </location>
</feature>
<evidence type="ECO:0000313" key="3">
    <source>
        <dbReference type="Proteomes" id="UP000574390"/>
    </source>
</evidence>
<proteinExistence type="predicted"/>
<gene>
    <name evidence="2" type="ORF">FOZ62_024265</name>
</gene>
<dbReference type="EMBL" id="JABANM010002610">
    <property type="protein sequence ID" value="KAF4752283.1"/>
    <property type="molecule type" value="Genomic_DNA"/>
</dbReference>
<comment type="caution">
    <text evidence="2">The sequence shown here is derived from an EMBL/GenBank/DDBJ whole genome shotgun (WGS) entry which is preliminary data.</text>
</comment>
<accession>A0A7J6U440</accession>
<evidence type="ECO:0000313" key="2">
    <source>
        <dbReference type="EMBL" id="KAF4752283.1"/>
    </source>
</evidence>
<reference evidence="2 3" key="1">
    <citation type="submission" date="2020-04" db="EMBL/GenBank/DDBJ databases">
        <title>Perkinsus olseni comparative genomics.</title>
        <authorList>
            <person name="Bogema D.R."/>
        </authorList>
    </citation>
    <scope>NUCLEOTIDE SEQUENCE [LARGE SCALE GENOMIC DNA]</scope>
    <source>
        <strain evidence="2">ATCC PRA-205</strain>
    </source>
</reference>
<sequence>MGNLSATRDANVEDLVKRFGCDFCVPDRRLHRRSAHRTPGSMHWLGTVRGTGLPVFSARSGGESVDLGSEEERLSAFSERIRNSHEILIRQKLALDAIGAVRSELESEGKGYTNDQTRITGRSTAAAAGSLLLPLGSSPEADTPRSLREWAADVEARFMRADGYAPGSLGKALERLECDLDHQMEIEDACPVLRSGLGVLGQQEGQRVARMARELRLAKNTYANSAAVARLAFKKMDVDSKGFITLTDVRMLFEEGQVTGSSTPVLACSGGEFRGWGSLMEAAADPDSTSDVAEGGEAVFPLGLLDPEEIFSFLDRHKHTGLLRQEEFVMNCTPQLTSILDLILKEAVRKLQLVDDMGDPVKVEDYYIMDNSQDKDRLTRYIDTFAPENKGKAGVALTCQNADGDAVEYVCVDDGTGVLTPIIGTCQVMYSEEPCTRFLEYNFKDDQTWRQSQVTLDPVLQFRDKKFAIWKEQLEQPVCEAAFRRLLQLGLVTTVFDKHMFPTPEHLVDHYRVEDENTGKLIDLPHPVSGLRLWNASTRSYECVDPHLAGAPRGEEEAHKVWEDMLNEFRQQQGAEYINQLLAGHRVVAADD</sequence>
<name>A0A7J6U440_PEROL</name>
<protein>
    <recommendedName>
        <fullName evidence="1">EF-hand domain-containing protein</fullName>
    </recommendedName>
</protein>
<dbReference type="InterPro" id="IPR002048">
    <property type="entry name" value="EF_hand_dom"/>
</dbReference>
<evidence type="ECO:0000259" key="1">
    <source>
        <dbReference type="PROSITE" id="PS50222"/>
    </source>
</evidence>
<dbReference type="PROSITE" id="PS50222">
    <property type="entry name" value="EF_HAND_2"/>
    <property type="match status" value="1"/>
</dbReference>
<dbReference type="Proteomes" id="UP000574390">
    <property type="component" value="Unassembled WGS sequence"/>
</dbReference>